<feature type="transmembrane region" description="Helical" evidence="12">
    <location>
        <begin position="269"/>
        <end position="286"/>
    </location>
</feature>
<feature type="compositionally biased region" description="Basic and acidic residues" evidence="11">
    <location>
        <begin position="797"/>
        <end position="826"/>
    </location>
</feature>
<comment type="subcellular location">
    <subcellularLocation>
        <location evidence="1">Cell membrane</location>
        <topology evidence="1">Multi-pass membrane protein</topology>
    </subcellularLocation>
</comment>
<keyword evidence="8 12" id="KW-0472">Membrane</keyword>
<dbReference type="Pfam" id="PF03520">
    <property type="entry name" value="KCNQ_channel"/>
    <property type="match status" value="1"/>
</dbReference>
<dbReference type="InParanoid" id="A0A6P8IZ23"/>
<feature type="domain" description="Ion transport" evidence="13">
    <location>
        <begin position="98"/>
        <end position="325"/>
    </location>
</feature>
<dbReference type="Gene3D" id="1.20.120.350">
    <property type="entry name" value="Voltage-gated potassium channels. Chain C"/>
    <property type="match status" value="1"/>
</dbReference>
<evidence type="ECO:0000313" key="16">
    <source>
        <dbReference type="RefSeq" id="XP_031572429.1"/>
    </source>
</evidence>
<feature type="domain" description="Potassium channel voltage dependent KCNQ C-terminal" evidence="14">
    <location>
        <begin position="496"/>
        <end position="603"/>
    </location>
</feature>
<dbReference type="AlphaFoldDB" id="A0A6P8IZ23"/>
<keyword evidence="6 12" id="KW-1133">Transmembrane helix</keyword>
<evidence type="ECO:0000256" key="3">
    <source>
        <dbReference type="ARBA" id="ARBA00022475"/>
    </source>
</evidence>
<evidence type="ECO:0000256" key="11">
    <source>
        <dbReference type="SAM" id="MobiDB-lite"/>
    </source>
</evidence>
<keyword evidence="9" id="KW-0407">Ion channel</keyword>
<evidence type="ECO:0000256" key="1">
    <source>
        <dbReference type="ARBA" id="ARBA00004651"/>
    </source>
</evidence>
<evidence type="ECO:0000259" key="13">
    <source>
        <dbReference type="Pfam" id="PF00520"/>
    </source>
</evidence>
<organism evidence="15 16">
    <name type="scientific">Actinia tenebrosa</name>
    <name type="common">Australian red waratah sea anemone</name>
    <dbReference type="NCBI Taxonomy" id="6105"/>
    <lineage>
        <taxon>Eukaryota</taxon>
        <taxon>Metazoa</taxon>
        <taxon>Cnidaria</taxon>
        <taxon>Anthozoa</taxon>
        <taxon>Hexacorallia</taxon>
        <taxon>Actiniaria</taxon>
        <taxon>Actiniidae</taxon>
        <taxon>Actinia</taxon>
    </lineage>
</organism>
<reference evidence="16" key="1">
    <citation type="submission" date="2025-08" db="UniProtKB">
        <authorList>
            <consortium name="RefSeq"/>
        </authorList>
    </citation>
    <scope>IDENTIFICATION</scope>
    <source>
        <tissue evidence="16">Tentacle</tissue>
    </source>
</reference>
<dbReference type="OrthoDB" id="6020680at2759"/>
<evidence type="ECO:0000256" key="6">
    <source>
        <dbReference type="ARBA" id="ARBA00022989"/>
    </source>
</evidence>
<gene>
    <name evidence="16" type="primary">LOC116306496</name>
</gene>
<dbReference type="InterPro" id="IPR005821">
    <property type="entry name" value="Ion_trans_dom"/>
</dbReference>
<keyword evidence="3" id="KW-1003">Cell membrane</keyword>
<feature type="transmembrane region" description="Helical" evidence="12">
    <location>
        <begin position="132"/>
        <end position="153"/>
    </location>
</feature>
<evidence type="ECO:0000256" key="2">
    <source>
        <dbReference type="ARBA" id="ARBA00022448"/>
    </source>
</evidence>
<keyword evidence="15" id="KW-1185">Reference proteome</keyword>
<evidence type="ECO:0000259" key="14">
    <source>
        <dbReference type="Pfam" id="PF03520"/>
    </source>
</evidence>
<feature type="region of interest" description="Disordered" evidence="11">
    <location>
        <begin position="652"/>
        <end position="906"/>
    </location>
</feature>
<feature type="transmembrane region" description="Helical" evidence="12">
    <location>
        <begin position="237"/>
        <end position="257"/>
    </location>
</feature>
<dbReference type="GO" id="GO:0008076">
    <property type="term" value="C:voltage-gated potassium channel complex"/>
    <property type="evidence" value="ECO:0007669"/>
    <property type="project" value="TreeGrafter"/>
</dbReference>
<dbReference type="KEGG" id="aten:116306496"/>
<dbReference type="Pfam" id="PF00520">
    <property type="entry name" value="Ion_trans"/>
    <property type="match status" value="1"/>
</dbReference>
<evidence type="ECO:0000256" key="7">
    <source>
        <dbReference type="ARBA" id="ARBA00023065"/>
    </source>
</evidence>
<dbReference type="GeneID" id="116306496"/>
<feature type="region of interest" description="Disordered" evidence="11">
    <location>
        <begin position="380"/>
        <end position="426"/>
    </location>
</feature>
<evidence type="ECO:0000256" key="8">
    <source>
        <dbReference type="ARBA" id="ARBA00023136"/>
    </source>
</evidence>
<dbReference type="InterPro" id="IPR003937">
    <property type="entry name" value="K_chnl_volt-dep_KCNQ"/>
</dbReference>
<comment type="catalytic activity">
    <reaction evidence="10">
        <text>K(+)(in) = K(+)(out)</text>
        <dbReference type="Rhea" id="RHEA:29463"/>
        <dbReference type="ChEBI" id="CHEBI:29103"/>
    </reaction>
</comment>
<evidence type="ECO:0000256" key="4">
    <source>
        <dbReference type="ARBA" id="ARBA00022692"/>
    </source>
</evidence>
<keyword evidence="7" id="KW-0406">Ion transport</keyword>
<keyword evidence="5" id="KW-0630">Potassium</keyword>
<dbReference type="PANTHER" id="PTHR47735:SF9">
    <property type="entry name" value="POTASSIUM VOLTAGE-GATED CHANNEL SUBFAMILY KQT MEMBER 4-LIKE ISOFORM X1"/>
    <property type="match status" value="1"/>
</dbReference>
<evidence type="ECO:0000256" key="10">
    <source>
        <dbReference type="ARBA" id="ARBA00034430"/>
    </source>
</evidence>
<feature type="transmembrane region" description="Helical" evidence="12">
    <location>
        <begin position="96"/>
        <end position="117"/>
    </location>
</feature>
<feature type="region of interest" description="Disordered" evidence="11">
    <location>
        <begin position="608"/>
        <end position="639"/>
    </location>
</feature>
<dbReference type="Proteomes" id="UP000515163">
    <property type="component" value="Unplaced"/>
</dbReference>
<dbReference type="RefSeq" id="XP_031572429.1">
    <property type="nucleotide sequence ID" value="XM_031716569.1"/>
</dbReference>
<feature type="compositionally biased region" description="Low complexity" evidence="11">
    <location>
        <begin position="625"/>
        <end position="636"/>
    </location>
</feature>
<name>A0A6P8IZ23_ACTTE</name>
<dbReference type="Gene3D" id="6.10.140.1910">
    <property type="match status" value="2"/>
</dbReference>
<evidence type="ECO:0000256" key="5">
    <source>
        <dbReference type="ARBA" id="ARBA00022958"/>
    </source>
</evidence>
<evidence type="ECO:0000313" key="15">
    <source>
        <dbReference type="Proteomes" id="UP000515163"/>
    </source>
</evidence>
<feature type="transmembrane region" description="Helical" evidence="12">
    <location>
        <begin position="174"/>
        <end position="193"/>
    </location>
</feature>
<keyword evidence="2" id="KW-0813">Transport</keyword>
<evidence type="ECO:0000256" key="9">
    <source>
        <dbReference type="ARBA" id="ARBA00023303"/>
    </source>
</evidence>
<dbReference type="Gene3D" id="1.10.287.70">
    <property type="match status" value="1"/>
</dbReference>
<dbReference type="GO" id="GO:0005249">
    <property type="term" value="F:voltage-gated potassium channel activity"/>
    <property type="evidence" value="ECO:0007669"/>
    <property type="project" value="InterPro"/>
</dbReference>
<protein>
    <submittedName>
        <fullName evidence="16">Potassium voltage-gated channel subfamily KQT member 1-like isoform X1</fullName>
    </submittedName>
</protein>
<sequence length="906" mass="100756">MSVMFRKGSTNFARESGDCDLSLKEARFQSYTLKSEEKASKGDECGSVVQNGPSTRLDLLGRPIPGARNRAHSEQYRKIQLACYNFLERPHGLSHLYHASICLLVVMSLFLTALSTVNTDDMDYWTILRTPVFVVEVILVLVFITEYVVRLWAAGCRSTYVGFKGRLKFAKKTYAILDILVIISSISALTLVATAKVPTTAVSLIRFLPLLRVLRFDRQGGTWKLLASVIYIHRKELVTTLYLGFISLIFASFVLYMVEKDANIKFDSWPNSFWWGIVTLTTIGYGDKTPITWYGRFCAALFAVFGISFFALPAGILGSGFALKVTQQQRQKHFHRRRRPAAILLQSHWRMYCADINSKSVATWLPHIYYNRRTSHEKTPYNNTVDSSQLPGSGAPKKGRKLSSVWKSRNEGKATRSQSVDVIRASRSDSAPMIDTGVTGQRQGSIGSTLDTSFFVPGENLHCTLVYTRKPMITSRTFASDEANISLSEDGETAITLTPAQKHAIRLIRLLKLNVAIRKFKEARKPYDVKDVIEQYSTGHVEMLSRMKSLQQRIDKVVLDRENALQDESSFRSSITCRLIKVEQQVTSVERKIDAILNILSKTTGADTTLYHHDEPGPSPPPDGHSPGSSTSRSSGLPTVIIGSDKMFDTSRLRSESLPSTAVAPEDISHWPPKHSQSDPVLPLNSIESMKPHRPRTPSLSSEDSTEGGQNMDCLNAPTVSSVAPNRILGNHGRQLSDVTEGDESVSSDSKENVLGSKFSRESTLDSIEDTNEPMSPSDDVDFPMYDPLLNPYAQDKSPKTTEEQPLVWEKKPHPDTKRTRSESHKTSSTSSFGTLVGEGSGNGSMEQDCCYSDVFQGSQEESSIDKEMPGASLVGESFDLDESVTSVDESKSKRRPLLRHSPIEV</sequence>
<accession>A0A6P8IZ23</accession>
<dbReference type="InterPro" id="IPR013821">
    <property type="entry name" value="K_chnl_volt-dep_KCNQ_C"/>
</dbReference>
<feature type="compositionally biased region" description="Polar residues" evidence="11">
    <location>
        <begin position="698"/>
        <end position="709"/>
    </location>
</feature>
<feature type="transmembrane region" description="Helical" evidence="12">
    <location>
        <begin position="199"/>
        <end position="216"/>
    </location>
</feature>
<dbReference type="FunCoup" id="A0A6P8IZ23">
    <property type="interactions" value="474"/>
</dbReference>
<proteinExistence type="predicted"/>
<keyword evidence="4 12" id="KW-0812">Transmembrane</keyword>
<feature type="transmembrane region" description="Helical" evidence="12">
    <location>
        <begin position="298"/>
        <end position="323"/>
    </location>
</feature>
<dbReference type="PRINTS" id="PR01459">
    <property type="entry name" value="KCNQCHANNEL"/>
</dbReference>
<evidence type="ECO:0000256" key="12">
    <source>
        <dbReference type="SAM" id="Phobius"/>
    </source>
</evidence>
<dbReference type="PRINTS" id="PR00169">
    <property type="entry name" value="KCHANNEL"/>
</dbReference>
<dbReference type="PANTHER" id="PTHR47735">
    <property type="entry name" value="POTASSIUM VOLTAGE-GATED CHANNEL SUBFAMILY KQT MEMBER 4"/>
    <property type="match status" value="1"/>
</dbReference>
<dbReference type="InterPro" id="IPR027359">
    <property type="entry name" value="Volt_channel_dom_sf"/>
</dbReference>
<dbReference type="SUPFAM" id="SSF81324">
    <property type="entry name" value="Voltage-gated potassium channels"/>
    <property type="match status" value="1"/>
</dbReference>
<feature type="compositionally biased region" description="Polar residues" evidence="11">
    <location>
        <begin position="380"/>
        <end position="391"/>
    </location>
</feature>